<comment type="caution">
    <text evidence="3">The sequence shown here is derived from an EMBL/GenBank/DDBJ whole genome shotgun (WGS) entry which is preliminary data.</text>
</comment>
<dbReference type="InterPro" id="IPR024535">
    <property type="entry name" value="RHGA/B-epi-like_pectate_lyase"/>
</dbReference>
<dbReference type="SUPFAM" id="SSF51126">
    <property type="entry name" value="Pectin lyase-like"/>
    <property type="match status" value="2"/>
</dbReference>
<keyword evidence="4" id="KW-1185">Reference proteome</keyword>
<dbReference type="InterPro" id="IPR039279">
    <property type="entry name" value="QRT3-like"/>
</dbReference>
<dbReference type="Gene3D" id="2.160.20.10">
    <property type="entry name" value="Single-stranded right-handed beta-helix, Pectin lyase-like"/>
    <property type="match status" value="2"/>
</dbReference>
<evidence type="ECO:0000313" key="4">
    <source>
        <dbReference type="Proteomes" id="UP000750711"/>
    </source>
</evidence>
<dbReference type="FunFam" id="2.160.20.10:FF:000023">
    <property type="entry name" value="Exo-beta-1,3-glucanase Exg0"/>
    <property type="match status" value="1"/>
</dbReference>
<feature type="domain" description="Rhamnogalacturonase A/B/Epimerase-like pectate lyase" evidence="2">
    <location>
        <begin position="66"/>
        <end position="275"/>
    </location>
</feature>
<dbReference type="CDD" id="cd23668">
    <property type="entry name" value="GH55_beta13glucanase-like"/>
    <property type="match status" value="1"/>
</dbReference>
<dbReference type="EMBL" id="JAGHQM010001080">
    <property type="protein sequence ID" value="KAH0556494.1"/>
    <property type="molecule type" value="Genomic_DNA"/>
</dbReference>
<organism evidence="3 4">
    <name type="scientific">Trichoglossum hirsutum</name>
    <dbReference type="NCBI Taxonomy" id="265104"/>
    <lineage>
        <taxon>Eukaryota</taxon>
        <taxon>Fungi</taxon>
        <taxon>Dikarya</taxon>
        <taxon>Ascomycota</taxon>
        <taxon>Pezizomycotina</taxon>
        <taxon>Geoglossomycetes</taxon>
        <taxon>Geoglossales</taxon>
        <taxon>Geoglossaceae</taxon>
        <taxon>Trichoglossum</taxon>
    </lineage>
</organism>
<name>A0A9P8L8X5_9PEZI</name>
<dbReference type="AlphaFoldDB" id="A0A9P8L8X5"/>
<feature type="non-terminal residue" evidence="3">
    <location>
        <position position="1"/>
    </location>
</feature>
<gene>
    <name evidence="3" type="ORF">GP486_005605</name>
</gene>
<dbReference type="InterPro" id="IPR011050">
    <property type="entry name" value="Pectin_lyase_fold/virulence"/>
</dbReference>
<accession>A0A9P8L8X5</accession>
<keyword evidence="1" id="KW-0732">Signal</keyword>
<feature type="domain" description="Rhamnogalacturonase A/B/Epimerase-like pectate lyase" evidence="2">
    <location>
        <begin position="402"/>
        <end position="465"/>
    </location>
</feature>
<dbReference type="InterPro" id="IPR012334">
    <property type="entry name" value="Pectin_lyas_fold"/>
</dbReference>
<sequence length="756" mass="81155">MAAGLVIALFVTLRVFLLAIYGPSPVKAIPTPTNSTVIAGSNFWMGSIKRQGIAAFNSNPSNYQVFRNVRDFGAIGDGIADDTAAINNAISQGGRCGHGCDSSTTAPALIYFPAGTYLVSAPIVQYYYTQFVGDAINIPIIKAASSFQGIAVIDADPYDNLGRNWYTNQNNFFRQIRNFVIDLTAMPATSGTGIHWQVAQATSLQNIQFEMVKGSGGFMTDLTFNGGLYGAFVGNQQFTTRNLVFNDVQTAIFMNWNWAWTFKSLSINNCGVGIDMANGGPSQQAVGSVLVLDSKIFNTPVGIRTAFSSSSQPNTGGTLIIDNTDFTGSAMAVAGPSGSSILAGNAKIASWGQGTQYLPGVNGFRFQGPLTPPSKPASLLNAEGLVYERSRPQYQDLDDSHFTSVKSHGAKGDGVTDDTAAIQAVVNAANSDEVVYFDSGAYVVSKTIKIPKNIRITGEIWPLILASGSAFQDESNPAPVFQIGTPGDEGVVEISDLIFQTVGPQPGAVLVEWNVHDPQGQQGASGMWDVHFRIGGSAGTKLQSAECAKNPSVVAPAAPECRASFLLLHVTQQASIYLENNWFWVADHELDLADHGQINIFNGRGILIESVQGPIWMYGTSSEHNQLYNYQIANSCNVFMGLIQTETPYYQSNPNALTPFAPNPAWHDPTFASCKNQLSCPKSWGLRIVDSKDILMYGAGLYSFFENYGQVCLDTESCQDNMVSIEGNSTSLNLYGLSTKASTSMVTVDDNPAVLQ</sequence>
<proteinExistence type="predicted"/>
<protein>
    <recommendedName>
        <fullName evidence="2">Rhamnogalacturonase A/B/Epimerase-like pectate lyase domain-containing protein</fullName>
    </recommendedName>
</protein>
<dbReference type="Proteomes" id="UP000750711">
    <property type="component" value="Unassembled WGS sequence"/>
</dbReference>
<feature type="chain" id="PRO_5040131489" description="Rhamnogalacturonase A/B/Epimerase-like pectate lyase domain-containing protein" evidence="1">
    <location>
        <begin position="29"/>
        <end position="756"/>
    </location>
</feature>
<dbReference type="PANTHER" id="PTHR33928:SF2">
    <property type="entry name" value="PECTATE LYASE SUPERFAMILY PROTEIN DOMAIN-CONTAINING PROTEIN-RELATED"/>
    <property type="match status" value="1"/>
</dbReference>
<reference evidence="3" key="1">
    <citation type="submission" date="2021-03" db="EMBL/GenBank/DDBJ databases">
        <title>Comparative genomics and phylogenomic investigation of the class Geoglossomycetes provide insights into ecological specialization and systematics.</title>
        <authorList>
            <person name="Melie T."/>
            <person name="Pirro S."/>
            <person name="Miller A.N."/>
            <person name="Quandt A."/>
        </authorList>
    </citation>
    <scope>NUCLEOTIDE SEQUENCE</scope>
    <source>
        <strain evidence="3">CAQ_001_2017</strain>
    </source>
</reference>
<evidence type="ECO:0000256" key="1">
    <source>
        <dbReference type="SAM" id="SignalP"/>
    </source>
</evidence>
<dbReference type="PANTHER" id="PTHR33928">
    <property type="entry name" value="POLYGALACTURONASE QRT3"/>
    <property type="match status" value="1"/>
</dbReference>
<dbReference type="GO" id="GO:0004650">
    <property type="term" value="F:polygalacturonase activity"/>
    <property type="evidence" value="ECO:0007669"/>
    <property type="project" value="InterPro"/>
</dbReference>
<dbReference type="Pfam" id="PF12708">
    <property type="entry name" value="Pect-lyase_RHGA_epim"/>
    <property type="match status" value="2"/>
</dbReference>
<evidence type="ECO:0000259" key="2">
    <source>
        <dbReference type="Pfam" id="PF12708"/>
    </source>
</evidence>
<feature type="signal peptide" evidence="1">
    <location>
        <begin position="1"/>
        <end position="28"/>
    </location>
</feature>
<evidence type="ECO:0000313" key="3">
    <source>
        <dbReference type="EMBL" id="KAH0556494.1"/>
    </source>
</evidence>